<organism evidence="2 3">
    <name type="scientific">Taibaiella chishuiensis</name>
    <dbReference type="NCBI Taxonomy" id="1434707"/>
    <lineage>
        <taxon>Bacteria</taxon>
        <taxon>Pseudomonadati</taxon>
        <taxon>Bacteroidota</taxon>
        <taxon>Chitinophagia</taxon>
        <taxon>Chitinophagales</taxon>
        <taxon>Chitinophagaceae</taxon>
        <taxon>Taibaiella</taxon>
    </lineage>
</organism>
<reference evidence="2 3" key="1">
    <citation type="submission" date="2018-03" db="EMBL/GenBank/DDBJ databases">
        <title>Genomic Encyclopedia of Type Strains, Phase III (KMG-III): the genomes of soil and plant-associated and newly described type strains.</title>
        <authorList>
            <person name="Whitman W."/>
        </authorList>
    </citation>
    <scope>NUCLEOTIDE SEQUENCE [LARGE SCALE GENOMIC DNA]</scope>
    <source>
        <strain evidence="2 3">CGMCC 1.12700</strain>
    </source>
</reference>
<dbReference type="Proteomes" id="UP000240572">
    <property type="component" value="Unassembled WGS sequence"/>
</dbReference>
<dbReference type="GO" id="GO:0016702">
    <property type="term" value="F:oxidoreductase activity, acting on single donors with incorporation of molecular oxygen, incorporation of two atoms of oxygen"/>
    <property type="evidence" value="ECO:0007669"/>
    <property type="project" value="InterPro"/>
</dbReference>
<protein>
    <submittedName>
        <fullName evidence="2">Putative secreted protein (Por secretion system target)</fullName>
    </submittedName>
</protein>
<keyword evidence="3" id="KW-1185">Reference proteome</keyword>
<sequence length="335" mass="36303">MERKDFLKGIGLAGAASFIPFSKVLAGSGNAGKPTACTLIPSETAGPFPLDLTANTTFFRQDVREDRQGVQLNLKLKVIGLNNCEAMPNLRVNIWHCDKDGIYSGYNNAQNPGSTTTTFLRGYQMTDANGEVNFVTIFPGWYSGRICHIHFQVFVSSVYAAVSQLSFDVAAKNAVYAANSALYTKGADPMTFNSDNIFSDGYALQMATLTPNSSTGGYDAYLEVTIQGAGTTGLASLEPETGGQFKLGQNYPNPYRGTTTIPFNLVNRSDVKLELFDLAGRKVGEIRRDNMAPGDQQIVVSTADNGMATGNYIYQLQVENSNGIYRQCKMMTAAQ</sequence>
<proteinExistence type="predicted"/>
<comment type="caution">
    <text evidence="2">The sequence shown here is derived from an EMBL/GenBank/DDBJ whole genome shotgun (WGS) entry which is preliminary data.</text>
</comment>
<evidence type="ECO:0000313" key="2">
    <source>
        <dbReference type="EMBL" id="PSK94076.1"/>
    </source>
</evidence>
<dbReference type="PANTHER" id="PTHR34315:SF1">
    <property type="entry name" value="INTRADIOL RING-CLEAVAGE DIOXYGENASES DOMAIN-CONTAINING PROTEIN-RELATED"/>
    <property type="match status" value="1"/>
</dbReference>
<dbReference type="InterPro" id="IPR026444">
    <property type="entry name" value="Secre_tail"/>
</dbReference>
<dbReference type="InterPro" id="IPR015889">
    <property type="entry name" value="Intradiol_dOase_core"/>
</dbReference>
<dbReference type="AlphaFoldDB" id="A0A2P8DA31"/>
<dbReference type="Pfam" id="PF00775">
    <property type="entry name" value="Dioxygenase_C"/>
    <property type="match status" value="1"/>
</dbReference>
<dbReference type="EMBL" id="PYGD01000001">
    <property type="protein sequence ID" value="PSK94076.1"/>
    <property type="molecule type" value="Genomic_DNA"/>
</dbReference>
<dbReference type="NCBIfam" id="TIGR04183">
    <property type="entry name" value="Por_Secre_tail"/>
    <property type="match status" value="1"/>
</dbReference>
<evidence type="ECO:0000313" key="3">
    <source>
        <dbReference type="Proteomes" id="UP000240572"/>
    </source>
</evidence>
<accession>A0A2P8DA31</accession>
<name>A0A2P8DA31_9BACT</name>
<dbReference type="InterPro" id="IPR000627">
    <property type="entry name" value="Intradiol_dOase_C"/>
</dbReference>
<gene>
    <name evidence="2" type="ORF">B0I18_101226</name>
</gene>
<dbReference type="OrthoDB" id="9800887at2"/>
<dbReference type="Gene3D" id="2.60.130.10">
    <property type="entry name" value="Aromatic compound dioxygenase"/>
    <property type="match status" value="1"/>
</dbReference>
<dbReference type="GO" id="GO:0008199">
    <property type="term" value="F:ferric iron binding"/>
    <property type="evidence" value="ECO:0007669"/>
    <property type="project" value="InterPro"/>
</dbReference>
<feature type="domain" description="Intradiol ring-cleavage dioxygenases" evidence="1">
    <location>
        <begin position="60"/>
        <end position="168"/>
    </location>
</feature>
<dbReference type="SUPFAM" id="SSF49482">
    <property type="entry name" value="Aromatic compound dioxygenase"/>
    <property type="match status" value="1"/>
</dbReference>
<dbReference type="PANTHER" id="PTHR34315">
    <property type="match status" value="1"/>
</dbReference>
<dbReference type="RefSeq" id="WP_106520810.1">
    <property type="nucleotide sequence ID" value="NZ_PYGD01000001.1"/>
</dbReference>
<evidence type="ECO:0000259" key="1">
    <source>
        <dbReference type="Pfam" id="PF00775"/>
    </source>
</evidence>